<dbReference type="InterPro" id="IPR018330">
    <property type="entry name" value="RecT_fam"/>
</dbReference>
<dbReference type="GO" id="GO:0006310">
    <property type="term" value="P:DNA recombination"/>
    <property type="evidence" value="ECO:0007669"/>
    <property type="project" value="InterPro"/>
</dbReference>
<reference evidence="1" key="1">
    <citation type="submission" date="2020-04" db="EMBL/GenBank/DDBJ databases">
        <authorList>
            <person name="Chiriac C."/>
            <person name="Salcher M."/>
            <person name="Ghai R."/>
            <person name="Kavagutti S V."/>
        </authorList>
    </citation>
    <scope>NUCLEOTIDE SEQUENCE</scope>
</reference>
<organism evidence="1">
    <name type="scientific">uncultured Caudovirales phage</name>
    <dbReference type="NCBI Taxonomy" id="2100421"/>
    <lineage>
        <taxon>Viruses</taxon>
        <taxon>Duplodnaviria</taxon>
        <taxon>Heunggongvirae</taxon>
        <taxon>Uroviricota</taxon>
        <taxon>Caudoviricetes</taxon>
        <taxon>Peduoviridae</taxon>
        <taxon>Maltschvirus</taxon>
        <taxon>Maltschvirus maltsch</taxon>
    </lineage>
</organism>
<name>A0A6J5MFN4_9CAUD</name>
<sequence length="253" mass="27738">MEVAKIGITPAQIETLAQAGVIPAGTPAPQVEVFAESCRQHGLSPFKKEIYLVAYNSRDGMKYHTIVGIDGLQQKAARTGRFAGIDEEQYNRESNGTYKTASELKAAKEMPISCSITVWAIVGGIRCPFTATVLFAEYYPAVSSGKDSYSKAATMPFNMIAKCARAKALKVAFSDELSGLHIEEEKAAFEDATIQAAEVNPSVKIDEEYLRIKILSCKNREELTHLYKSNPGHKQYASLFTEMANALNTKPNE</sequence>
<proteinExistence type="predicted"/>
<evidence type="ECO:0000313" key="1">
    <source>
        <dbReference type="EMBL" id="CAB4143876.1"/>
    </source>
</evidence>
<accession>A0A6J5MFN4</accession>
<gene>
    <name evidence="1" type="ORF">UFOVP458_2</name>
</gene>
<protein>
    <submittedName>
        <fullName evidence="1">Bet_lambda, phage recombination protein Bet</fullName>
    </submittedName>
</protein>
<dbReference type="InterPro" id="IPR010183">
    <property type="entry name" value="Phage_lambda_Bet"/>
</dbReference>
<dbReference type="GO" id="GO:0003677">
    <property type="term" value="F:DNA binding"/>
    <property type="evidence" value="ECO:0007669"/>
    <property type="project" value="InterPro"/>
</dbReference>
<dbReference type="EMBL" id="LR796437">
    <property type="protein sequence ID" value="CAB4143876.1"/>
    <property type="molecule type" value="Genomic_DNA"/>
</dbReference>
<dbReference type="NCBIfam" id="TIGR01913">
    <property type="entry name" value="bet_lambda"/>
    <property type="match status" value="1"/>
</dbReference>
<dbReference type="Pfam" id="PF03837">
    <property type="entry name" value="RecT"/>
    <property type="match status" value="1"/>
</dbReference>